<reference evidence="1" key="1">
    <citation type="submission" date="2022-02" db="EMBL/GenBank/DDBJ databases">
        <title>Plant Genome Project.</title>
        <authorList>
            <person name="Zhang R.-G."/>
        </authorList>
    </citation>
    <scope>NUCLEOTIDE SEQUENCE</scope>
    <source>
        <strain evidence="1">AT1</strain>
    </source>
</reference>
<gene>
    <name evidence="1" type="ORF">RHMOL_Rhmol08G0128500</name>
</gene>
<dbReference type="Proteomes" id="UP001062846">
    <property type="component" value="Chromosome 8"/>
</dbReference>
<accession>A0ACC0MPA6</accession>
<sequence length="181" mass="20202">MFGVFIGHLRPRTTPSKIPTCVPFVPLSRRGDITARGLTPQERPSCDETPSHEIPLNSRRGSIAILQRSFRLEVPLALPCGQGRAAAFIGPNENHFVILDADKTGLDLYVLPGGGFTRGLLPIRIWLKLVQGYRLSNSNGHYISTKGEGRKAIKLKVNEFVLQDLIQHRHPILILQWLQVL</sequence>
<comment type="caution">
    <text evidence="1">The sequence shown here is derived from an EMBL/GenBank/DDBJ whole genome shotgun (WGS) entry which is preliminary data.</text>
</comment>
<proteinExistence type="predicted"/>
<protein>
    <submittedName>
        <fullName evidence="1">Uncharacterized protein</fullName>
    </submittedName>
</protein>
<keyword evidence="2" id="KW-1185">Reference proteome</keyword>
<dbReference type="EMBL" id="CM046395">
    <property type="protein sequence ID" value="KAI8542307.1"/>
    <property type="molecule type" value="Genomic_DNA"/>
</dbReference>
<evidence type="ECO:0000313" key="1">
    <source>
        <dbReference type="EMBL" id="KAI8542307.1"/>
    </source>
</evidence>
<evidence type="ECO:0000313" key="2">
    <source>
        <dbReference type="Proteomes" id="UP001062846"/>
    </source>
</evidence>
<name>A0ACC0MPA6_RHOML</name>
<organism evidence="1 2">
    <name type="scientific">Rhododendron molle</name>
    <name type="common">Chinese azalea</name>
    <name type="synonym">Azalea mollis</name>
    <dbReference type="NCBI Taxonomy" id="49168"/>
    <lineage>
        <taxon>Eukaryota</taxon>
        <taxon>Viridiplantae</taxon>
        <taxon>Streptophyta</taxon>
        <taxon>Embryophyta</taxon>
        <taxon>Tracheophyta</taxon>
        <taxon>Spermatophyta</taxon>
        <taxon>Magnoliopsida</taxon>
        <taxon>eudicotyledons</taxon>
        <taxon>Gunneridae</taxon>
        <taxon>Pentapetalae</taxon>
        <taxon>asterids</taxon>
        <taxon>Ericales</taxon>
        <taxon>Ericaceae</taxon>
        <taxon>Ericoideae</taxon>
        <taxon>Rhodoreae</taxon>
        <taxon>Rhododendron</taxon>
    </lineage>
</organism>